<organism evidence="1 2">
    <name type="scientific">Yersinia kristensenii</name>
    <dbReference type="NCBI Taxonomy" id="28152"/>
    <lineage>
        <taxon>Bacteria</taxon>
        <taxon>Pseudomonadati</taxon>
        <taxon>Pseudomonadota</taxon>
        <taxon>Gammaproteobacteria</taxon>
        <taxon>Enterobacterales</taxon>
        <taxon>Yersiniaceae</taxon>
        <taxon>Yersinia</taxon>
    </lineage>
</organism>
<accession>A0AB73NUV2</accession>
<name>A0AB73NUV2_YERKR</name>
<protein>
    <submittedName>
        <fullName evidence="1">Uncharacterized protein</fullName>
    </submittedName>
</protein>
<proteinExistence type="predicted"/>
<keyword evidence="2" id="KW-1185">Reference proteome</keyword>
<comment type="caution">
    <text evidence="1">The sequence shown here is derived from an EMBL/GenBank/DDBJ whole genome shotgun (WGS) entry which is preliminary data.</text>
</comment>
<sequence>MKYIMKVKGHSIEFHSICELITLKFDKLVDVFYVIKKLGALNYFDKQIIISAIKNCECELTSGIEVLINKISVCRINPIIEVEELPQLFILHEKAALLAMLSERGALA</sequence>
<dbReference type="Proteomes" id="UP000195840">
    <property type="component" value="Unassembled WGS sequence"/>
</dbReference>
<evidence type="ECO:0000313" key="2">
    <source>
        <dbReference type="Proteomes" id="UP000195840"/>
    </source>
</evidence>
<dbReference type="EMBL" id="NHOG01000028">
    <property type="protein sequence ID" value="OVZ77664.1"/>
    <property type="molecule type" value="Genomic_DNA"/>
</dbReference>
<reference evidence="1 2" key="1">
    <citation type="submission" date="2017-05" db="EMBL/GenBank/DDBJ databases">
        <title>Whole genome sequencing of Yersinia kristensenii.</title>
        <authorList>
            <person name="Campioni F."/>
        </authorList>
    </citation>
    <scope>NUCLEOTIDE SEQUENCE [LARGE SCALE GENOMIC DNA]</scope>
    <source>
        <strain evidence="1 2">CFSAN060538</strain>
    </source>
</reference>
<evidence type="ECO:0000313" key="1">
    <source>
        <dbReference type="EMBL" id="OVZ77664.1"/>
    </source>
</evidence>
<dbReference type="RefSeq" id="WP_012291442.1">
    <property type="nucleotide sequence ID" value="NZ_CAWNET010000021.1"/>
</dbReference>
<gene>
    <name evidence="1" type="ORF">CBW52_20125</name>
</gene>
<dbReference type="AlphaFoldDB" id="A0AB73NUV2"/>